<gene>
    <name evidence="4" type="ORF">RGQ29_005274</name>
</gene>
<sequence>MFHNGPEVDGGDTTYLGPTTIIEMTIPMSQSSSDATLDDSWVLAGLISCPPYSWGRPYFRRAQEYEEFCFSFRTDARALVGCGEIFFCIVFMVGYSELQRTSPSVAFLFARLGALLESSVESLGVPPPVGIYPPIGDFVFGSGGLGLVLGDLYPLLYKSQVWFKSVREVLRREVMGSDVGSGDLERGASSNLRGEGTGADTATSAPSSTAVVRPFHALKEKCSLKAEVFSKFKDRFQFPEGIRAHLPRKDERACAFAHGEVCFYEAAFSCGLRFPVHPFIMKLLHHLNLAPGQLMPNSWRIVISCMVIWTTISDGDMLTVNEFVHLYRLKESREFGYYEFVPWDRKSRLVADLPSSFRYWKSRYFFVSGDGWETLSDDLWGDVPRLLRRWETPLLVKERPDLDNKFNGRVQAAVKHAVTIEDFNELIDPRSLACHCLGPEPSLYVLSALDREEKKQMMSKFNKEMYRKIKEKKNEPLSSIGQKKLRFTDKEKEKEKEKELVERGSSTPILELDGQEASPGVSIEEVARPLKRLKVGGKGKEKVGSSIWSDAETTVDRVNELFTLGEMKEISSTPSHEMVSRHVHKLVQVLGETMHITTQYLANEEKAVVANSKVEVLEVEVSGLRNDLAVAMDALNASKEQVKTLSEQLESEKLVIKQKDDLLTSAGQRMKIAVAKAVTAFQTTEEYNTILFQWYFKGFELLRRYMIKHGSGVDLEDLDFEAVDKEMEEDEAAQASAQTATSTGVEPVQAERDEGGAAEA</sequence>
<keyword evidence="5" id="KW-1185">Reference proteome</keyword>
<dbReference type="AlphaFoldDB" id="A0AAN7E3U1"/>
<feature type="compositionally biased region" description="Low complexity" evidence="2">
    <location>
        <begin position="733"/>
        <end position="743"/>
    </location>
</feature>
<comment type="caution">
    <text evidence="4">The sequence shown here is derived from an EMBL/GenBank/DDBJ whole genome shotgun (WGS) entry which is preliminary data.</text>
</comment>
<feature type="coiled-coil region" evidence="1">
    <location>
        <begin position="628"/>
        <end position="655"/>
    </location>
</feature>
<keyword evidence="1" id="KW-0175">Coiled coil</keyword>
<feature type="compositionally biased region" description="Basic and acidic residues" evidence="2">
    <location>
        <begin position="749"/>
        <end position="760"/>
    </location>
</feature>
<feature type="region of interest" description="Disordered" evidence="2">
    <location>
        <begin position="181"/>
        <end position="205"/>
    </location>
</feature>
<proteinExistence type="predicted"/>
<dbReference type="PANTHER" id="PTHR31099">
    <property type="entry name" value="OS06G0165300 PROTEIN"/>
    <property type="match status" value="1"/>
</dbReference>
<dbReference type="Proteomes" id="UP001324115">
    <property type="component" value="Unassembled WGS sequence"/>
</dbReference>
<organism evidence="4 5">
    <name type="scientific">Quercus rubra</name>
    <name type="common">Northern red oak</name>
    <name type="synonym">Quercus borealis</name>
    <dbReference type="NCBI Taxonomy" id="3512"/>
    <lineage>
        <taxon>Eukaryota</taxon>
        <taxon>Viridiplantae</taxon>
        <taxon>Streptophyta</taxon>
        <taxon>Embryophyta</taxon>
        <taxon>Tracheophyta</taxon>
        <taxon>Spermatophyta</taxon>
        <taxon>Magnoliopsida</taxon>
        <taxon>eudicotyledons</taxon>
        <taxon>Gunneridae</taxon>
        <taxon>Pentapetalae</taxon>
        <taxon>rosids</taxon>
        <taxon>fabids</taxon>
        <taxon>Fagales</taxon>
        <taxon>Fagaceae</taxon>
        <taxon>Quercus</taxon>
    </lineage>
</organism>
<dbReference type="EMBL" id="JAXUIC010000011">
    <property type="protein sequence ID" value="KAK4562706.1"/>
    <property type="molecule type" value="Genomic_DNA"/>
</dbReference>
<evidence type="ECO:0000259" key="3">
    <source>
        <dbReference type="Pfam" id="PF04195"/>
    </source>
</evidence>
<feature type="region of interest" description="Disordered" evidence="2">
    <location>
        <begin position="726"/>
        <end position="760"/>
    </location>
</feature>
<dbReference type="PANTHER" id="PTHR31099:SF28">
    <property type="entry name" value="F5J5.12"/>
    <property type="match status" value="1"/>
</dbReference>
<dbReference type="InterPro" id="IPR007321">
    <property type="entry name" value="Transposase_28"/>
</dbReference>
<accession>A0AAN7E3U1</accession>
<feature type="domain" description="Transposase (putative) gypsy type" evidence="3">
    <location>
        <begin position="261"/>
        <end position="330"/>
    </location>
</feature>
<evidence type="ECO:0000313" key="5">
    <source>
        <dbReference type="Proteomes" id="UP001324115"/>
    </source>
</evidence>
<feature type="region of interest" description="Disordered" evidence="2">
    <location>
        <begin position="480"/>
        <end position="521"/>
    </location>
</feature>
<dbReference type="Pfam" id="PF04195">
    <property type="entry name" value="Transposase_28"/>
    <property type="match status" value="1"/>
</dbReference>
<protein>
    <recommendedName>
        <fullName evidence="3">Transposase (putative) gypsy type domain-containing protein</fullName>
    </recommendedName>
</protein>
<evidence type="ECO:0000256" key="2">
    <source>
        <dbReference type="SAM" id="MobiDB-lite"/>
    </source>
</evidence>
<reference evidence="4 5" key="1">
    <citation type="journal article" date="2023" name="G3 (Bethesda)">
        <title>A haplotype-resolved chromosome-scale genome for Quercus rubra L. provides insights into the genetics of adaptive traits for red oak species.</title>
        <authorList>
            <person name="Kapoor B."/>
            <person name="Jenkins J."/>
            <person name="Schmutz J."/>
            <person name="Zhebentyayeva T."/>
            <person name="Kuelheim C."/>
            <person name="Coggeshall M."/>
            <person name="Heim C."/>
            <person name="Lasky J.R."/>
            <person name="Leites L."/>
            <person name="Islam-Faridi N."/>
            <person name="Romero-Severson J."/>
            <person name="DeLeo V.L."/>
            <person name="Lucas S.M."/>
            <person name="Lazic D."/>
            <person name="Gailing O."/>
            <person name="Carlson J."/>
            <person name="Staton M."/>
        </authorList>
    </citation>
    <scope>NUCLEOTIDE SEQUENCE [LARGE SCALE GENOMIC DNA]</scope>
    <source>
        <strain evidence="4">Pseudo-F2</strain>
    </source>
</reference>
<name>A0AAN7E3U1_QUERU</name>
<feature type="compositionally biased region" description="Basic and acidic residues" evidence="2">
    <location>
        <begin position="486"/>
        <end position="502"/>
    </location>
</feature>
<evidence type="ECO:0000256" key="1">
    <source>
        <dbReference type="SAM" id="Coils"/>
    </source>
</evidence>
<evidence type="ECO:0000313" key="4">
    <source>
        <dbReference type="EMBL" id="KAK4562706.1"/>
    </source>
</evidence>